<evidence type="ECO:0000313" key="7">
    <source>
        <dbReference type="Proteomes" id="UP000753376"/>
    </source>
</evidence>
<reference evidence="6 7" key="1">
    <citation type="submission" date="2021-05" db="EMBL/GenBank/DDBJ databases">
        <title>Draft genomes of bacteria isolated from model marine particles.</title>
        <authorList>
            <person name="Datta M.S."/>
            <person name="Schwartzman J.A."/>
            <person name="Enke T.N."/>
            <person name="Saavedra J."/>
            <person name="Cermak N."/>
            <person name="Cordero O.X."/>
        </authorList>
    </citation>
    <scope>NUCLEOTIDE SEQUENCE [LARGE SCALE GENOMIC DNA]</scope>
    <source>
        <strain evidence="6 7">D2M19</strain>
    </source>
</reference>
<dbReference type="PANTHER" id="PTHR11851">
    <property type="entry name" value="METALLOPROTEASE"/>
    <property type="match status" value="1"/>
</dbReference>
<organism evidence="6 7">
    <name type="scientific">Marinobacter salexigens</name>
    <dbReference type="NCBI Taxonomy" id="1925763"/>
    <lineage>
        <taxon>Bacteria</taxon>
        <taxon>Pseudomonadati</taxon>
        <taxon>Pseudomonadota</taxon>
        <taxon>Gammaproteobacteria</taxon>
        <taxon>Pseudomonadales</taxon>
        <taxon>Marinobacteraceae</taxon>
        <taxon>Marinobacter</taxon>
    </lineage>
</organism>
<feature type="domain" description="Peptidase M16 C-terminal" evidence="5">
    <location>
        <begin position="200"/>
        <end position="376"/>
    </location>
</feature>
<dbReference type="RefSeq" id="WP_216007626.1">
    <property type="nucleotide sequence ID" value="NZ_JAHKPV010000007.1"/>
</dbReference>
<dbReference type="PROSITE" id="PS00143">
    <property type="entry name" value="INSULINASE"/>
    <property type="match status" value="1"/>
</dbReference>
<dbReference type="Pfam" id="PF05193">
    <property type="entry name" value="Peptidase_M16_C"/>
    <property type="match status" value="2"/>
</dbReference>
<sequence length="911" mass="101574">MIRHITLMLFLSLSAFYGHGTETKLPVPIKTMEGISEYRLDNGLNILLAPDASAETIHVDLVYRTGSLEDPAAKSGTAHFLEHMMFKGTKQRTGEQLVSGLRKRGIHFNANTSFDRTRYSAAFESDMNSLNYLLALEAERMTSLHFSPEDMSNELEVIHQEITRAKDQPLGALGESMLARAWGEKAYGRPVLGTLDELSTITPEVLHRFYEHYYHPDNATLVLTGGFDPQQALEAISLYFSDITLSRQVKPEPSPTMPERGDGTTKVHQGNVNVLALGYGIPAADDDSNTALAVLADIFAGEPHGRLYQALVVPGKVQAVFALQQAFQQRGQYLFGAILTEGSSHQEVQQALTEQFKALRLDPVSADELERAKTAMRFLKPRIMDDPAALSNLLSESVATGDWQLQLRRFDDIESLDLQQVRKHSEALFSSERPVIGYLIAGSDDAHQPTRQQTREQANVSPDAIRQASPATPEKMPDVARFNTRIMEIENSIKRSTLKNGMKVALRPLPGAPGGVQGRLNLRFGDLKSLHNKRAVSDMAGTLLIRGTHTLSYQEVVDRANQLGTGFSMVPHGNMLTIKFESPPDSLPELLALIADVLQHPAFPQQEFDLLKRQRLQALRIPPDTPARIASLEMHRQVNTYAAGDIRRYTEPQEMRAMIENVTREDVLDFHQSFYGAQHGELAISGDFDLEKTRARLESLFGSWVSKTPYQRAIASHEERKPVLRAVSTNTTGGYYIGRLYFPANGNSEDAAALFVAEHILGRHPIASRLGKRLREHENLTYNLHSSLRLPTTGNAARISIEGDFPAGKGKLFVDIIKEEIARLAESGISQDELDMAKRTILNQRSQYLKVNKNIQNILTGQLREDITLAFWIERNNAFTSLTVDDVNSVARRYLIAENMIEVIVGPNETK</sequence>
<dbReference type="PANTHER" id="PTHR11851:SF49">
    <property type="entry name" value="MITOCHONDRIAL-PROCESSING PEPTIDASE SUBUNIT ALPHA"/>
    <property type="match status" value="1"/>
</dbReference>
<accession>A0ABS6A6Q5</accession>
<evidence type="ECO:0000259" key="5">
    <source>
        <dbReference type="Pfam" id="PF05193"/>
    </source>
</evidence>
<dbReference type="Pfam" id="PF00675">
    <property type="entry name" value="Peptidase_M16"/>
    <property type="match status" value="1"/>
</dbReference>
<dbReference type="InterPro" id="IPR050361">
    <property type="entry name" value="MPP/UQCRC_Complex"/>
</dbReference>
<proteinExistence type="inferred from homology"/>
<protein>
    <submittedName>
        <fullName evidence="6">Insulinase family protein</fullName>
    </submittedName>
</protein>
<feature type="domain" description="Peptidase M16 N-terminal" evidence="4">
    <location>
        <begin position="47"/>
        <end position="194"/>
    </location>
</feature>
<dbReference type="InterPro" id="IPR011765">
    <property type="entry name" value="Pept_M16_N"/>
</dbReference>
<dbReference type="InterPro" id="IPR001431">
    <property type="entry name" value="Pept_M16_Zn_BS"/>
</dbReference>
<dbReference type="EMBL" id="JAHKPV010000007">
    <property type="protein sequence ID" value="MBU2873734.1"/>
    <property type="molecule type" value="Genomic_DNA"/>
</dbReference>
<evidence type="ECO:0000256" key="2">
    <source>
        <dbReference type="RuleBase" id="RU004447"/>
    </source>
</evidence>
<evidence type="ECO:0000313" key="6">
    <source>
        <dbReference type="EMBL" id="MBU2873734.1"/>
    </source>
</evidence>
<dbReference type="Proteomes" id="UP000753376">
    <property type="component" value="Unassembled WGS sequence"/>
</dbReference>
<evidence type="ECO:0000259" key="4">
    <source>
        <dbReference type="Pfam" id="PF00675"/>
    </source>
</evidence>
<dbReference type="InterPro" id="IPR007863">
    <property type="entry name" value="Peptidase_M16_C"/>
</dbReference>
<feature type="region of interest" description="Disordered" evidence="3">
    <location>
        <begin position="445"/>
        <end position="475"/>
    </location>
</feature>
<comment type="caution">
    <text evidence="6">The sequence shown here is derived from an EMBL/GenBank/DDBJ whole genome shotgun (WGS) entry which is preliminary data.</text>
</comment>
<comment type="similarity">
    <text evidence="1 2">Belongs to the peptidase M16 family.</text>
</comment>
<feature type="domain" description="Peptidase M16 C-terminal" evidence="5">
    <location>
        <begin position="661"/>
        <end position="840"/>
    </location>
</feature>
<keyword evidence="7" id="KW-1185">Reference proteome</keyword>
<name>A0ABS6A6Q5_9GAMM</name>
<feature type="compositionally biased region" description="Polar residues" evidence="3">
    <location>
        <begin position="449"/>
        <end position="460"/>
    </location>
</feature>
<evidence type="ECO:0000256" key="3">
    <source>
        <dbReference type="SAM" id="MobiDB-lite"/>
    </source>
</evidence>
<evidence type="ECO:0000256" key="1">
    <source>
        <dbReference type="ARBA" id="ARBA00007261"/>
    </source>
</evidence>
<gene>
    <name evidence="6" type="ORF">KO508_06870</name>
</gene>